<evidence type="ECO:0000313" key="3">
    <source>
        <dbReference type="Proteomes" id="UP000235388"/>
    </source>
</evidence>
<name>A0A2N5V8V1_9BASI</name>
<reference evidence="2 3" key="1">
    <citation type="submission" date="2017-11" db="EMBL/GenBank/DDBJ databases">
        <title>De novo assembly and phasing of dikaryotic genomes from two isolates of Puccinia coronata f. sp. avenae, the causal agent of oat crown rust.</title>
        <authorList>
            <person name="Miller M.E."/>
            <person name="Zhang Y."/>
            <person name="Omidvar V."/>
            <person name="Sperschneider J."/>
            <person name="Schwessinger B."/>
            <person name="Raley C."/>
            <person name="Palmer J.M."/>
            <person name="Garnica D."/>
            <person name="Upadhyaya N."/>
            <person name="Rathjen J."/>
            <person name="Taylor J.M."/>
            <person name="Park R.F."/>
            <person name="Dodds P.N."/>
            <person name="Hirsch C.D."/>
            <person name="Kianian S.F."/>
            <person name="Figueroa M."/>
        </authorList>
    </citation>
    <scope>NUCLEOTIDE SEQUENCE [LARGE SCALE GENOMIC DNA]</scope>
    <source>
        <strain evidence="2">12NC29</strain>
    </source>
</reference>
<comment type="caution">
    <text evidence="2">The sequence shown here is derived from an EMBL/GenBank/DDBJ whole genome shotgun (WGS) entry which is preliminary data.</text>
</comment>
<feature type="region of interest" description="Disordered" evidence="1">
    <location>
        <begin position="278"/>
        <end position="313"/>
    </location>
</feature>
<organism evidence="2 3">
    <name type="scientific">Puccinia coronata f. sp. avenae</name>
    <dbReference type="NCBI Taxonomy" id="200324"/>
    <lineage>
        <taxon>Eukaryota</taxon>
        <taxon>Fungi</taxon>
        <taxon>Dikarya</taxon>
        <taxon>Basidiomycota</taxon>
        <taxon>Pucciniomycotina</taxon>
        <taxon>Pucciniomycetes</taxon>
        <taxon>Pucciniales</taxon>
        <taxon>Pucciniaceae</taxon>
        <taxon>Puccinia</taxon>
    </lineage>
</organism>
<dbReference type="AlphaFoldDB" id="A0A2N5V8V1"/>
<gene>
    <name evidence="2" type="ORF">PCANC_11115</name>
</gene>
<dbReference type="Proteomes" id="UP000235388">
    <property type="component" value="Unassembled WGS sequence"/>
</dbReference>
<sequence>MIEPLNSIRLGSVTRNPSDETRMAGCKKTKKKKLWGCALLRRSRANSDPGPTATGFLIHNGEKFVPPECPSLSSGTSVRTKNTTSFKQPRSPTEVAYPACDTDFYDGSPKIWKQSQKFFSDDYIMHHKERNSATPFQEDTKIWLEDLARKSKLARDRFNQKNLNGHHNLSTLNSGDESLAPVAPFRLTATKAKPGQPLARKSCTRNHGICEPARSNVKSDFEFGHSETMQLNIPHLQKLRRSESPSSFSVTSEGVNRSWSSVRLVSAWSSDTLSLLAADNPENGNDTSLESLPASAEEETMSIGANARRIEAN</sequence>
<evidence type="ECO:0000313" key="2">
    <source>
        <dbReference type="EMBL" id="PLW46429.1"/>
    </source>
</evidence>
<dbReference type="OrthoDB" id="2499626at2759"/>
<keyword evidence="3" id="KW-1185">Reference proteome</keyword>
<feature type="region of interest" description="Disordered" evidence="1">
    <location>
        <begin position="1"/>
        <end position="25"/>
    </location>
</feature>
<proteinExistence type="predicted"/>
<feature type="region of interest" description="Disordered" evidence="1">
    <location>
        <begin position="70"/>
        <end position="93"/>
    </location>
</feature>
<dbReference type="EMBL" id="PGCJ01000119">
    <property type="protein sequence ID" value="PLW46429.1"/>
    <property type="molecule type" value="Genomic_DNA"/>
</dbReference>
<evidence type="ECO:0000256" key="1">
    <source>
        <dbReference type="SAM" id="MobiDB-lite"/>
    </source>
</evidence>
<feature type="compositionally biased region" description="Polar residues" evidence="1">
    <location>
        <begin position="71"/>
        <end position="91"/>
    </location>
</feature>
<accession>A0A2N5V8V1</accession>
<protein>
    <submittedName>
        <fullName evidence="2">Uncharacterized protein</fullName>
    </submittedName>
</protein>